<protein>
    <submittedName>
        <fullName evidence="1">ABCG15 protein</fullName>
    </submittedName>
</protein>
<proteinExistence type="predicted"/>
<sequence>MRALEACIAAAWIADLGSAGTYHTYLDPARRPGLRRTVARPDGTLLKLALVDNCTGVKAVAMDVEETLIGEVDVSDKETQARLLATELEVHGLTHWLFPDEDALARWQSPWKGRVHSETCAQPEDTHLAQAFASLFSKLLPAARSRQRLLQVGDLRDANAEDPARLLVRTQGLNGMVVAGSRPSEASESWHEGPPRTAVDFSMEGGARLVTQLGDWAKVDVLRVDQGLPGACMLLRGLLNGGLSAKLVLSFINSQFPPPVRYVGMADELPESLHGCSLSYLQDVLKKEGFRLHLLSGPYAAFVHDDLLEGDELHGLDVDEFECYRSSRIWGFEPDIPIDVVRDWFFGVADSPVASQEILRRSFGNVSQLVAHLPKEKRPGFLLYL</sequence>
<keyword evidence="2" id="KW-1185">Reference proteome</keyword>
<reference evidence="1" key="1">
    <citation type="submission" date="2021-02" db="EMBL/GenBank/DDBJ databases">
        <authorList>
            <person name="Dougan E. K."/>
            <person name="Rhodes N."/>
            <person name="Thang M."/>
            <person name="Chan C."/>
        </authorList>
    </citation>
    <scope>NUCLEOTIDE SEQUENCE</scope>
</reference>
<dbReference type="Proteomes" id="UP000604046">
    <property type="component" value="Unassembled WGS sequence"/>
</dbReference>
<comment type="caution">
    <text evidence="1">The sequence shown here is derived from an EMBL/GenBank/DDBJ whole genome shotgun (WGS) entry which is preliminary data.</text>
</comment>
<dbReference type="EMBL" id="CAJNDS010002360">
    <property type="protein sequence ID" value="CAE7448775.1"/>
    <property type="molecule type" value="Genomic_DNA"/>
</dbReference>
<evidence type="ECO:0000313" key="2">
    <source>
        <dbReference type="Proteomes" id="UP000604046"/>
    </source>
</evidence>
<organism evidence="1 2">
    <name type="scientific">Symbiodinium natans</name>
    <dbReference type="NCBI Taxonomy" id="878477"/>
    <lineage>
        <taxon>Eukaryota</taxon>
        <taxon>Sar</taxon>
        <taxon>Alveolata</taxon>
        <taxon>Dinophyceae</taxon>
        <taxon>Suessiales</taxon>
        <taxon>Symbiodiniaceae</taxon>
        <taxon>Symbiodinium</taxon>
    </lineage>
</organism>
<evidence type="ECO:0000313" key="1">
    <source>
        <dbReference type="EMBL" id="CAE7448775.1"/>
    </source>
</evidence>
<name>A0A812RPH2_9DINO</name>
<dbReference type="AlphaFoldDB" id="A0A812RPH2"/>
<gene>
    <name evidence="1" type="primary">ABCG15</name>
    <name evidence="1" type="ORF">SNAT2548_LOCUS24509</name>
</gene>
<accession>A0A812RPH2</accession>
<dbReference type="OrthoDB" id="411005at2759"/>